<dbReference type="PRINTS" id="PR00039">
    <property type="entry name" value="HTHLYSR"/>
</dbReference>
<dbReference type="Gene3D" id="3.40.190.10">
    <property type="entry name" value="Periplasmic binding protein-like II"/>
    <property type="match status" value="2"/>
</dbReference>
<comment type="similarity">
    <text evidence="1">Belongs to the LysR transcriptional regulatory family.</text>
</comment>
<name>A0A6L6WFH1_9RHOB</name>
<keyword evidence="4" id="KW-0804">Transcription</keyword>
<dbReference type="InterPro" id="IPR000847">
    <property type="entry name" value="LysR_HTH_N"/>
</dbReference>
<dbReference type="InterPro" id="IPR058163">
    <property type="entry name" value="LysR-type_TF_proteobact-type"/>
</dbReference>
<dbReference type="Pfam" id="PF00126">
    <property type="entry name" value="HTH_1"/>
    <property type="match status" value="1"/>
</dbReference>
<dbReference type="PROSITE" id="PS50931">
    <property type="entry name" value="HTH_LYSR"/>
    <property type="match status" value="1"/>
</dbReference>
<dbReference type="SUPFAM" id="SSF53850">
    <property type="entry name" value="Periplasmic binding protein-like II"/>
    <property type="match status" value="1"/>
</dbReference>
<keyword evidence="2" id="KW-0805">Transcription regulation</keyword>
<dbReference type="PANTHER" id="PTHR30537:SF26">
    <property type="entry name" value="GLYCINE CLEAVAGE SYSTEM TRANSCRIPTIONAL ACTIVATOR"/>
    <property type="match status" value="1"/>
</dbReference>
<accession>A0A6L6WFH1</accession>
<reference evidence="6 7" key="1">
    <citation type="submission" date="2019-12" db="EMBL/GenBank/DDBJ databases">
        <authorList>
            <person name="Zhang Y.-J."/>
        </authorList>
    </citation>
    <scope>NUCLEOTIDE SEQUENCE [LARGE SCALE GENOMIC DNA]</scope>
    <source>
        <strain evidence="6 7">CY05</strain>
    </source>
</reference>
<evidence type="ECO:0000256" key="3">
    <source>
        <dbReference type="ARBA" id="ARBA00023125"/>
    </source>
</evidence>
<proteinExistence type="inferred from homology"/>
<dbReference type="FunFam" id="3.40.190.10:FF:000017">
    <property type="entry name" value="Glycine cleavage system transcriptional activator"/>
    <property type="match status" value="1"/>
</dbReference>
<evidence type="ECO:0000313" key="6">
    <source>
        <dbReference type="EMBL" id="MVO16586.1"/>
    </source>
</evidence>
<dbReference type="Gene3D" id="1.10.10.10">
    <property type="entry name" value="Winged helix-like DNA-binding domain superfamily/Winged helix DNA-binding domain"/>
    <property type="match status" value="1"/>
</dbReference>
<dbReference type="GO" id="GO:0043565">
    <property type="term" value="F:sequence-specific DNA binding"/>
    <property type="evidence" value="ECO:0007669"/>
    <property type="project" value="TreeGrafter"/>
</dbReference>
<evidence type="ECO:0000256" key="4">
    <source>
        <dbReference type="ARBA" id="ARBA00023163"/>
    </source>
</evidence>
<dbReference type="Proteomes" id="UP000478892">
    <property type="component" value="Unassembled WGS sequence"/>
</dbReference>
<dbReference type="GO" id="GO:0006351">
    <property type="term" value="P:DNA-templated transcription"/>
    <property type="evidence" value="ECO:0007669"/>
    <property type="project" value="TreeGrafter"/>
</dbReference>
<dbReference type="EMBL" id="WQLV01000007">
    <property type="protein sequence ID" value="MVO16586.1"/>
    <property type="molecule type" value="Genomic_DNA"/>
</dbReference>
<keyword evidence="3" id="KW-0238">DNA-binding</keyword>
<evidence type="ECO:0000259" key="5">
    <source>
        <dbReference type="PROSITE" id="PS50931"/>
    </source>
</evidence>
<dbReference type="SUPFAM" id="SSF46785">
    <property type="entry name" value="Winged helix' DNA-binding domain"/>
    <property type="match status" value="1"/>
</dbReference>
<keyword evidence="7" id="KW-1185">Reference proteome</keyword>
<organism evidence="6 7">
    <name type="scientific">Parasedimentitalea huanghaiensis</name>
    <dbReference type="NCBI Taxonomy" id="2682100"/>
    <lineage>
        <taxon>Bacteria</taxon>
        <taxon>Pseudomonadati</taxon>
        <taxon>Pseudomonadota</taxon>
        <taxon>Alphaproteobacteria</taxon>
        <taxon>Rhodobacterales</taxon>
        <taxon>Paracoccaceae</taxon>
        <taxon>Parasedimentitalea</taxon>
    </lineage>
</organism>
<dbReference type="InterPro" id="IPR005119">
    <property type="entry name" value="LysR_subst-bd"/>
</dbReference>
<dbReference type="AlphaFoldDB" id="A0A6L6WFH1"/>
<dbReference type="InterPro" id="IPR036390">
    <property type="entry name" value="WH_DNA-bd_sf"/>
</dbReference>
<gene>
    <name evidence="6" type="ORF">GO984_12275</name>
</gene>
<feature type="domain" description="HTH lysR-type" evidence="5">
    <location>
        <begin position="11"/>
        <end position="68"/>
    </location>
</feature>
<protein>
    <submittedName>
        <fullName evidence="6">LysR family transcriptional regulator</fullName>
    </submittedName>
</protein>
<dbReference type="PANTHER" id="PTHR30537">
    <property type="entry name" value="HTH-TYPE TRANSCRIPTIONAL REGULATOR"/>
    <property type="match status" value="1"/>
</dbReference>
<sequence length="306" mass="34412">MKRPKMRRTLPSTSSLACFEATFRHRSVTRAAEELNMTQSAVSRRIQSLEELLGKSLFRRENRQLIPDIAAIQYGKDLGRLLGELEAVTTRFISQGHELGLLTVAVPPTLASRWLIPRLNDFITKHSHIDLNLVSKIKRFDFDNEDIDVAVYLGDGNWPDVHLQPLMSDFVVPVCAPSLLNGQEIKTAKDLLKFPLIQHTTRPLLWKNWFTELGIETAKATSGPKFEFHSHAIGAATSGIGIALMSDLVVQREINSGDLIIPFGGRTKFEDGYFFVYPPKMKNDVNAQTFGFWLQQQCASFLATTP</sequence>
<comment type="caution">
    <text evidence="6">The sequence shown here is derived from an EMBL/GenBank/DDBJ whole genome shotgun (WGS) entry which is preliminary data.</text>
</comment>
<evidence type="ECO:0000313" key="7">
    <source>
        <dbReference type="Proteomes" id="UP000478892"/>
    </source>
</evidence>
<dbReference type="GO" id="GO:0003700">
    <property type="term" value="F:DNA-binding transcription factor activity"/>
    <property type="evidence" value="ECO:0007669"/>
    <property type="project" value="InterPro"/>
</dbReference>
<dbReference type="InterPro" id="IPR036388">
    <property type="entry name" value="WH-like_DNA-bd_sf"/>
</dbReference>
<dbReference type="Pfam" id="PF03466">
    <property type="entry name" value="LysR_substrate"/>
    <property type="match status" value="1"/>
</dbReference>
<evidence type="ECO:0000256" key="2">
    <source>
        <dbReference type="ARBA" id="ARBA00023015"/>
    </source>
</evidence>
<evidence type="ECO:0000256" key="1">
    <source>
        <dbReference type="ARBA" id="ARBA00009437"/>
    </source>
</evidence>